<dbReference type="InterPro" id="IPR036086">
    <property type="entry name" value="ParB/Sulfiredoxin_sf"/>
</dbReference>
<dbReference type="GO" id="GO:0005694">
    <property type="term" value="C:chromosome"/>
    <property type="evidence" value="ECO:0007669"/>
    <property type="project" value="TreeGrafter"/>
</dbReference>
<organism evidence="3 4">
    <name type="scientific">Anatilimnocola aggregata</name>
    <dbReference type="NCBI Taxonomy" id="2528021"/>
    <lineage>
        <taxon>Bacteria</taxon>
        <taxon>Pseudomonadati</taxon>
        <taxon>Planctomycetota</taxon>
        <taxon>Planctomycetia</taxon>
        <taxon>Pirellulales</taxon>
        <taxon>Pirellulaceae</taxon>
        <taxon>Anatilimnocola</taxon>
    </lineage>
</organism>
<dbReference type="SMART" id="SM00470">
    <property type="entry name" value="ParB"/>
    <property type="match status" value="1"/>
</dbReference>
<accession>A0A517YMG8</accession>
<evidence type="ECO:0000313" key="3">
    <source>
        <dbReference type="EMBL" id="QDU31406.1"/>
    </source>
</evidence>
<dbReference type="GO" id="GO:0007059">
    <property type="term" value="P:chromosome segregation"/>
    <property type="evidence" value="ECO:0007669"/>
    <property type="project" value="TreeGrafter"/>
</dbReference>
<proteinExistence type="predicted"/>
<dbReference type="Gene3D" id="3.90.1530.10">
    <property type="entry name" value="Conserved hypothetical protein from pyrococcus furiosus pfu- 392566-001, ParB domain"/>
    <property type="match status" value="1"/>
</dbReference>
<feature type="region of interest" description="Disordered" evidence="1">
    <location>
        <begin position="1"/>
        <end position="40"/>
    </location>
</feature>
<sequence>MLKPLPTLMRNTAGSKGQLPAKPLPPLVEKKPKSISPSTSVSVPQHELRNIFALKDHPDQKHFFPPENGADLEKLCDQILANGLTEVVEITSDGTVISGHRRLSALRRLVIDRNLPQWETIEVKVRYDLDSQGDAAIKVRLIEANLNRRHLPPLEELGLTIEAQRGRGEEVEKDKLLKEVGERRNVKRVTMERYWDLMALPLELRRLVDRKKLSQQVGQAILDHATEAETEELRQLAISGGNVKKRARELLEARLPEKQRQPPTPEEALDRFLVASLDVAVYFKPIKRFIEENIGDRLKVFTWFRRSKDAELVVPLLMSLISRSPRLDAEDREYRPTLGKQSLTDVIAKVAAAHKAARNAEIEEPASLRPAKKLPPLILPKNPAA</sequence>
<dbReference type="PANTHER" id="PTHR33375">
    <property type="entry name" value="CHROMOSOME-PARTITIONING PROTEIN PARB-RELATED"/>
    <property type="match status" value="1"/>
</dbReference>
<evidence type="ECO:0000313" key="4">
    <source>
        <dbReference type="Proteomes" id="UP000315017"/>
    </source>
</evidence>
<dbReference type="Proteomes" id="UP000315017">
    <property type="component" value="Chromosome"/>
</dbReference>
<dbReference type="KEGG" id="aagg:ETAA8_65630"/>
<name>A0A517YMG8_9BACT</name>
<dbReference type="InterPro" id="IPR050336">
    <property type="entry name" value="Chromosome_partition/occlusion"/>
</dbReference>
<dbReference type="EMBL" id="CP036274">
    <property type="protein sequence ID" value="QDU31406.1"/>
    <property type="molecule type" value="Genomic_DNA"/>
</dbReference>
<dbReference type="Gene3D" id="1.10.10.2830">
    <property type="match status" value="1"/>
</dbReference>
<dbReference type="InterPro" id="IPR003115">
    <property type="entry name" value="ParB_N"/>
</dbReference>
<keyword evidence="4" id="KW-1185">Reference proteome</keyword>
<dbReference type="PANTHER" id="PTHR33375:SF1">
    <property type="entry name" value="CHROMOSOME-PARTITIONING PROTEIN PARB-RELATED"/>
    <property type="match status" value="1"/>
</dbReference>
<gene>
    <name evidence="3" type="ORF">ETAA8_65630</name>
</gene>
<feature type="domain" description="ParB-like N-terminal" evidence="2">
    <location>
        <begin position="47"/>
        <end position="145"/>
    </location>
</feature>
<dbReference type="SUPFAM" id="SSF109709">
    <property type="entry name" value="KorB DNA-binding domain-like"/>
    <property type="match status" value="1"/>
</dbReference>
<dbReference type="SUPFAM" id="SSF110849">
    <property type="entry name" value="ParB/Sulfiredoxin"/>
    <property type="match status" value="1"/>
</dbReference>
<reference evidence="3 4" key="1">
    <citation type="submission" date="2019-02" db="EMBL/GenBank/DDBJ databases">
        <title>Deep-cultivation of Planctomycetes and their phenomic and genomic characterization uncovers novel biology.</title>
        <authorList>
            <person name="Wiegand S."/>
            <person name="Jogler M."/>
            <person name="Boedeker C."/>
            <person name="Pinto D."/>
            <person name="Vollmers J."/>
            <person name="Rivas-Marin E."/>
            <person name="Kohn T."/>
            <person name="Peeters S.H."/>
            <person name="Heuer A."/>
            <person name="Rast P."/>
            <person name="Oberbeckmann S."/>
            <person name="Bunk B."/>
            <person name="Jeske O."/>
            <person name="Meyerdierks A."/>
            <person name="Storesund J.E."/>
            <person name="Kallscheuer N."/>
            <person name="Luecker S."/>
            <person name="Lage O.M."/>
            <person name="Pohl T."/>
            <person name="Merkel B.J."/>
            <person name="Hornburger P."/>
            <person name="Mueller R.-W."/>
            <person name="Bruemmer F."/>
            <person name="Labrenz M."/>
            <person name="Spormann A.M."/>
            <person name="Op den Camp H."/>
            <person name="Overmann J."/>
            <person name="Amann R."/>
            <person name="Jetten M.S.M."/>
            <person name="Mascher T."/>
            <person name="Medema M.H."/>
            <person name="Devos D.P."/>
            <person name="Kaster A.-K."/>
            <person name="Ovreas L."/>
            <person name="Rohde M."/>
            <person name="Galperin M.Y."/>
            <person name="Jogler C."/>
        </authorList>
    </citation>
    <scope>NUCLEOTIDE SEQUENCE [LARGE SCALE GENOMIC DNA]</scope>
    <source>
        <strain evidence="3 4">ETA_A8</strain>
    </source>
</reference>
<evidence type="ECO:0000259" key="2">
    <source>
        <dbReference type="SMART" id="SM00470"/>
    </source>
</evidence>
<dbReference type="AlphaFoldDB" id="A0A517YMG8"/>
<protein>
    <recommendedName>
        <fullName evidence="2">ParB-like N-terminal domain-containing protein</fullName>
    </recommendedName>
</protein>
<evidence type="ECO:0000256" key="1">
    <source>
        <dbReference type="SAM" id="MobiDB-lite"/>
    </source>
</evidence>